<evidence type="ECO:0000256" key="1">
    <source>
        <dbReference type="ARBA" id="ARBA00022603"/>
    </source>
</evidence>
<dbReference type="Gene3D" id="1.10.10.10">
    <property type="entry name" value="Winged helix-like DNA-binding domain superfamily/Winged helix DNA-binding domain"/>
    <property type="match status" value="1"/>
</dbReference>
<reference evidence="5 6" key="1">
    <citation type="submission" date="2019-02" db="EMBL/GenBank/DDBJ databases">
        <title>Deep-cultivation of Planctomycetes and their phenomic and genomic characterization uncovers novel biology.</title>
        <authorList>
            <person name="Wiegand S."/>
            <person name="Jogler M."/>
            <person name="Boedeker C."/>
            <person name="Pinto D."/>
            <person name="Vollmers J."/>
            <person name="Rivas-Marin E."/>
            <person name="Kohn T."/>
            <person name="Peeters S.H."/>
            <person name="Heuer A."/>
            <person name="Rast P."/>
            <person name="Oberbeckmann S."/>
            <person name="Bunk B."/>
            <person name="Jeske O."/>
            <person name="Meyerdierks A."/>
            <person name="Storesund J.E."/>
            <person name="Kallscheuer N."/>
            <person name="Luecker S."/>
            <person name="Lage O.M."/>
            <person name="Pohl T."/>
            <person name="Merkel B.J."/>
            <person name="Hornburger P."/>
            <person name="Mueller R.-W."/>
            <person name="Bruemmer F."/>
            <person name="Labrenz M."/>
            <person name="Spormann A.M."/>
            <person name="Op Den Camp H."/>
            <person name="Overmann J."/>
            <person name="Amann R."/>
            <person name="Jetten M.S.M."/>
            <person name="Mascher T."/>
            <person name="Medema M.H."/>
            <person name="Devos D.P."/>
            <person name="Kaster A.-K."/>
            <person name="Ovreas L."/>
            <person name="Rohde M."/>
            <person name="Galperin M.Y."/>
            <person name="Jogler C."/>
        </authorList>
    </citation>
    <scope>NUCLEOTIDE SEQUENCE [LARGE SCALE GENOMIC DNA]</scope>
    <source>
        <strain evidence="5 6">Pla22</strain>
    </source>
</reference>
<accession>A0A5C5WJY7</accession>
<sequence>MSITDITAGNSKFAPMSPHPLASVPTSDPSIALRYRDRQYAADLIAAALLHFDLFTYLRDHPGLTFDAICKHFEWQQRPADVLMTLCRASDFVRTDEAGVYSLTDAGREQLCVGSPYYLGPYYKPIADSAIMKGFVEILQTGKPANWQAKSDGKDWHESMKDPTFAQDFTALMNCRGIAFGQHLAQSLAAEVADRTHLLDVGGGSGIYCTTMVSRHSHLRATVLEQPPVDQIATQQIAAHGLADRVDVVSGDMFAGPWPSGVDMILLSNLLHDWGLEKAQQIVDKAAETLPVGGLLVIHGAIVNADKTGPLPVAEYSALLMNITQGKCYSEREYGDMCRTAGLTPGACKPTTGDRGYLTAVKTA</sequence>
<gene>
    <name evidence="5" type="primary">dnrK</name>
    <name evidence="5" type="ORF">Pla22_30240</name>
</gene>
<evidence type="ECO:0000313" key="6">
    <source>
        <dbReference type="Proteomes" id="UP000316598"/>
    </source>
</evidence>
<keyword evidence="1 5" id="KW-0489">Methyltransferase</keyword>
<protein>
    <submittedName>
        <fullName evidence="5">Carminomycin 4-O-methyltransferase</fullName>
        <ecNumber evidence="5">2.1.1.-</ecNumber>
    </submittedName>
</protein>
<name>A0A5C5WJY7_9BACT</name>
<comment type="caution">
    <text evidence="5">The sequence shown here is derived from an EMBL/GenBank/DDBJ whole genome shotgun (WGS) entry which is preliminary data.</text>
</comment>
<dbReference type="GO" id="GO:0032259">
    <property type="term" value="P:methylation"/>
    <property type="evidence" value="ECO:0007669"/>
    <property type="project" value="UniProtKB-KW"/>
</dbReference>
<keyword evidence="2 5" id="KW-0808">Transferase</keyword>
<dbReference type="PROSITE" id="PS51683">
    <property type="entry name" value="SAM_OMT_II"/>
    <property type="match status" value="1"/>
</dbReference>
<dbReference type="InterPro" id="IPR016461">
    <property type="entry name" value="COMT-like"/>
</dbReference>
<proteinExistence type="predicted"/>
<dbReference type="PANTHER" id="PTHR43712">
    <property type="entry name" value="PUTATIVE (AFU_ORTHOLOGUE AFUA_4G14580)-RELATED"/>
    <property type="match status" value="1"/>
</dbReference>
<feature type="domain" description="O-methyltransferase C-terminal" evidence="4">
    <location>
        <begin position="153"/>
        <end position="342"/>
    </location>
</feature>
<dbReference type="InterPro" id="IPR001077">
    <property type="entry name" value="COMT_C"/>
</dbReference>
<organism evidence="5 6">
    <name type="scientific">Rubripirellula amarantea</name>
    <dbReference type="NCBI Taxonomy" id="2527999"/>
    <lineage>
        <taxon>Bacteria</taxon>
        <taxon>Pseudomonadati</taxon>
        <taxon>Planctomycetota</taxon>
        <taxon>Planctomycetia</taxon>
        <taxon>Pirellulales</taxon>
        <taxon>Pirellulaceae</taxon>
        <taxon>Rubripirellula</taxon>
    </lineage>
</organism>
<dbReference type="GO" id="GO:0008171">
    <property type="term" value="F:O-methyltransferase activity"/>
    <property type="evidence" value="ECO:0007669"/>
    <property type="project" value="InterPro"/>
</dbReference>
<dbReference type="Gene3D" id="3.40.50.150">
    <property type="entry name" value="Vaccinia Virus protein VP39"/>
    <property type="match status" value="1"/>
</dbReference>
<dbReference type="Proteomes" id="UP000316598">
    <property type="component" value="Unassembled WGS sequence"/>
</dbReference>
<dbReference type="EMBL" id="SJPI01000002">
    <property type="protein sequence ID" value="TWT50283.1"/>
    <property type="molecule type" value="Genomic_DNA"/>
</dbReference>
<dbReference type="Pfam" id="PF00891">
    <property type="entry name" value="Methyltransf_2"/>
    <property type="match status" value="1"/>
</dbReference>
<evidence type="ECO:0000256" key="3">
    <source>
        <dbReference type="ARBA" id="ARBA00022691"/>
    </source>
</evidence>
<dbReference type="AlphaFoldDB" id="A0A5C5WJY7"/>
<keyword evidence="6" id="KW-1185">Reference proteome</keyword>
<evidence type="ECO:0000256" key="2">
    <source>
        <dbReference type="ARBA" id="ARBA00022679"/>
    </source>
</evidence>
<keyword evidence="3" id="KW-0949">S-adenosyl-L-methionine</keyword>
<dbReference type="PANTHER" id="PTHR43712:SF2">
    <property type="entry name" value="O-METHYLTRANSFERASE CICE"/>
    <property type="match status" value="1"/>
</dbReference>
<dbReference type="EC" id="2.1.1.-" evidence="5"/>
<evidence type="ECO:0000313" key="5">
    <source>
        <dbReference type="EMBL" id="TWT50283.1"/>
    </source>
</evidence>
<dbReference type="CDD" id="cd02440">
    <property type="entry name" value="AdoMet_MTases"/>
    <property type="match status" value="1"/>
</dbReference>
<dbReference type="InterPro" id="IPR029063">
    <property type="entry name" value="SAM-dependent_MTases_sf"/>
</dbReference>
<evidence type="ECO:0000259" key="4">
    <source>
        <dbReference type="Pfam" id="PF00891"/>
    </source>
</evidence>
<dbReference type="InterPro" id="IPR036388">
    <property type="entry name" value="WH-like_DNA-bd_sf"/>
</dbReference>
<dbReference type="SUPFAM" id="SSF53335">
    <property type="entry name" value="S-adenosyl-L-methionine-dependent methyltransferases"/>
    <property type="match status" value="1"/>
</dbReference>